<dbReference type="EMBL" id="CP026309">
    <property type="protein sequence ID" value="AUV82566.1"/>
    <property type="molecule type" value="Genomic_DNA"/>
</dbReference>
<feature type="region of interest" description="Disordered" evidence="1">
    <location>
        <begin position="565"/>
        <end position="602"/>
    </location>
</feature>
<dbReference type="Proteomes" id="UP000236584">
    <property type="component" value="Chromosome"/>
</dbReference>
<feature type="compositionally biased region" description="Low complexity" evidence="1">
    <location>
        <begin position="752"/>
        <end position="788"/>
    </location>
</feature>
<feature type="compositionally biased region" description="Basic and acidic residues" evidence="1">
    <location>
        <begin position="649"/>
        <end position="661"/>
    </location>
</feature>
<gene>
    <name evidence="3" type="ORF">C2R22_13725</name>
</gene>
<sequence>MQDGSSRRLFAAVVAVLVVTGTVPAVTAGAFTQEPTEPRAAISGSEFVDASGDVEVWNRAALPLRTDPNDGDTVVKNVDPFVEVPAVAPGKVRLNKDRVAVYDDEAEIQLQFRGGTGYGTSAFAGADVQLVAAHVEEDTQTARELLSSSSALTTTRALDLLTGSDVNENVHFDLVEGYGTLDGSGEITGTYDLGDEDRGAGFYVFFLVQDHRGGNTWGVTDQGFEESNGELAVENESRVLGVDVATVHQQPAEASLERTTYTAGDDLTFDVDAKQGDGDVTHAVVVYNRRQFENKDVTVTVDGDLNGLTADDVSVEREVGDVNGVATVSGSPGVFGLGNLQDGQVSGLISGARLVDFVAEQAEADAPLDRTTNDAVTLDASVTVVDGGDTEEVTVETFENWSTGQYGYLYVATGENSRELTTTRGDLTITPARSKSGGVENGRVSIARLSDDVPSLTIDFGEGASGNVKIAQRSSPGNGIRSVKAQEDREDPLYLDIEVPEELRDHQSTIDVTVRKSSLAGLAPDEVSLWHYTEGRWTELDTRIRSQNATHVTYVATTGGFSPFAIAQGSGPTGTVTPEPEPEEPDSGPSVSSGSGGGGVSTGSRTLFSVTKLLYGGTSIDFDVGQSSEALQRVSLTFSEETAGQTAIGERDRPRADTDYPRNYDTVLTVVDTTPPNQVADRPGTVTLVLKRSAVDATGVAADSLRIQQYDEGSGTWQTFATDVVAADDETVTLSADVSTFGTFLVSTAETTASTSATTDESTDEPTATLTPTAEPLQTQTGTPTLQPDRTAEPTSTDTRFPGLGVTATLVAGVLALLLGWRRRQR</sequence>
<evidence type="ECO:0000256" key="2">
    <source>
        <dbReference type="SAM" id="Phobius"/>
    </source>
</evidence>
<feature type="compositionally biased region" description="Low complexity" evidence="1">
    <location>
        <begin position="569"/>
        <end position="578"/>
    </location>
</feature>
<proteinExistence type="predicted"/>
<keyword evidence="4" id="KW-1185">Reference proteome</keyword>
<keyword evidence="2" id="KW-1133">Transmembrane helix</keyword>
<dbReference type="KEGG" id="srub:C2R22_13725"/>
<accession>A0A2I8VKW3</accession>
<dbReference type="InterPro" id="IPR026453">
    <property type="entry name" value="PGF_pre_PGF"/>
</dbReference>
<keyword evidence="2" id="KW-0812">Transmembrane</keyword>
<dbReference type="AlphaFoldDB" id="A0A2I8VKW3"/>
<feature type="region of interest" description="Disordered" evidence="1">
    <location>
        <begin position="752"/>
        <end position="801"/>
    </location>
</feature>
<evidence type="ECO:0000313" key="3">
    <source>
        <dbReference type="EMBL" id="AUV82566.1"/>
    </source>
</evidence>
<feature type="region of interest" description="Disordered" evidence="1">
    <location>
        <begin position="641"/>
        <end position="661"/>
    </location>
</feature>
<dbReference type="GeneID" id="35593170"/>
<keyword evidence="2" id="KW-0472">Membrane</keyword>
<reference evidence="3 4" key="1">
    <citation type="submission" date="2018-01" db="EMBL/GenBank/DDBJ databases">
        <title>Complete genome sequence of Salinigranum rubrum GX10T, an extremely halophilic archaeon isolated from a marine solar saltern.</title>
        <authorList>
            <person name="Han S."/>
        </authorList>
    </citation>
    <scope>NUCLEOTIDE SEQUENCE [LARGE SCALE GENOMIC DNA]</scope>
    <source>
        <strain evidence="3 4">GX10</strain>
    </source>
</reference>
<evidence type="ECO:0000256" key="1">
    <source>
        <dbReference type="SAM" id="MobiDB-lite"/>
    </source>
</evidence>
<dbReference type="OrthoDB" id="313276at2157"/>
<protein>
    <recommendedName>
        <fullName evidence="5">PGF-pre-PGF domain-containing protein</fullName>
    </recommendedName>
</protein>
<evidence type="ECO:0000313" key="4">
    <source>
        <dbReference type="Proteomes" id="UP000236584"/>
    </source>
</evidence>
<name>A0A2I8VKW3_9EURY</name>
<organism evidence="3 4">
    <name type="scientific">Salinigranum rubrum</name>
    <dbReference type="NCBI Taxonomy" id="755307"/>
    <lineage>
        <taxon>Archaea</taxon>
        <taxon>Methanobacteriati</taxon>
        <taxon>Methanobacteriota</taxon>
        <taxon>Stenosarchaea group</taxon>
        <taxon>Halobacteria</taxon>
        <taxon>Halobacteriales</taxon>
        <taxon>Haloferacaceae</taxon>
        <taxon>Salinigranum</taxon>
    </lineage>
</organism>
<feature type="transmembrane region" description="Helical" evidence="2">
    <location>
        <begin position="801"/>
        <end position="821"/>
    </location>
</feature>
<dbReference type="NCBIfam" id="TIGR04213">
    <property type="entry name" value="PGF_pre_PGF"/>
    <property type="match status" value="1"/>
</dbReference>
<evidence type="ECO:0008006" key="5">
    <source>
        <dbReference type="Google" id="ProtNLM"/>
    </source>
</evidence>
<dbReference type="RefSeq" id="WP_103426255.1">
    <property type="nucleotide sequence ID" value="NZ_CP026309.1"/>
</dbReference>